<keyword evidence="1" id="KW-0472">Membrane</keyword>
<dbReference type="EMBL" id="WSQA01000016">
    <property type="protein sequence ID" value="MVZ63845.1"/>
    <property type="molecule type" value="Genomic_DNA"/>
</dbReference>
<protein>
    <submittedName>
        <fullName evidence="2">DUF4133 domain-containing protein</fullName>
    </submittedName>
</protein>
<comment type="caution">
    <text evidence="2">The sequence shown here is derived from an EMBL/GenBank/DDBJ whole genome shotgun (WGS) entry which is preliminary data.</text>
</comment>
<accession>A0A6N8L282</accession>
<dbReference type="Proteomes" id="UP000435036">
    <property type="component" value="Unassembled WGS sequence"/>
</dbReference>
<dbReference type="RefSeq" id="WP_160370563.1">
    <property type="nucleotide sequence ID" value="NZ_WSQA01000016.1"/>
</dbReference>
<keyword evidence="1" id="KW-0812">Transmembrane</keyword>
<dbReference type="Pfam" id="PF13571">
    <property type="entry name" value="DUF4133"/>
    <property type="match status" value="1"/>
</dbReference>
<keyword evidence="1" id="KW-1133">Transmembrane helix</keyword>
<evidence type="ECO:0000313" key="3">
    <source>
        <dbReference type="Proteomes" id="UP000435036"/>
    </source>
</evidence>
<dbReference type="InterPro" id="IPR025407">
    <property type="entry name" value="DUF4133"/>
</dbReference>
<feature type="transmembrane region" description="Helical" evidence="1">
    <location>
        <begin position="52"/>
        <end position="68"/>
    </location>
</feature>
<reference evidence="2 3" key="1">
    <citation type="submission" date="2019-12" db="EMBL/GenBank/DDBJ databases">
        <authorList>
            <person name="Dong K."/>
        </authorList>
    </citation>
    <scope>NUCLEOTIDE SEQUENCE [LARGE SCALE GENOMIC DNA]</scope>
    <source>
        <strain evidence="2 3">JCM 31225</strain>
    </source>
</reference>
<evidence type="ECO:0000313" key="2">
    <source>
        <dbReference type="EMBL" id="MVZ63845.1"/>
    </source>
</evidence>
<proteinExistence type="predicted"/>
<organism evidence="2 3">
    <name type="scientific">Sphingobacterium humi</name>
    <dbReference type="NCBI Taxonomy" id="1796905"/>
    <lineage>
        <taxon>Bacteria</taxon>
        <taxon>Pseudomonadati</taxon>
        <taxon>Bacteroidota</taxon>
        <taxon>Sphingobacteriia</taxon>
        <taxon>Sphingobacteriales</taxon>
        <taxon>Sphingobacteriaceae</taxon>
        <taxon>Sphingobacterium</taxon>
    </lineage>
</organism>
<keyword evidence="3" id="KW-1185">Reference proteome</keyword>
<feature type="transmembrane region" description="Helical" evidence="1">
    <location>
        <begin position="25"/>
        <end position="46"/>
    </location>
</feature>
<dbReference type="OrthoDB" id="1273979at2"/>
<name>A0A6N8L282_9SPHI</name>
<evidence type="ECO:0000256" key="1">
    <source>
        <dbReference type="SAM" id="Phobius"/>
    </source>
</evidence>
<sequence>MANSIYSINKGINQPLTFKGFKAHYITYLAIGLVALLLLFACIFMLGIPSYISMSGVLIIGVIWVRYIRYLSDKYGQYGYLKKIARSRMPDSLLNNSRKIFIAPKETGKTHKRCTEICRKYSQFTTWNMIVF</sequence>
<dbReference type="AlphaFoldDB" id="A0A6N8L282"/>
<gene>
    <name evidence="2" type="ORF">GQF63_17620</name>
</gene>